<accession>A0A0W8ID78</accession>
<comment type="caution">
    <text evidence="3">The sequence shown here is derived from an EMBL/GenBank/DDBJ whole genome shotgun (WGS) entry which is preliminary data.</text>
</comment>
<feature type="region of interest" description="Disordered" evidence="1">
    <location>
        <begin position="1"/>
        <end position="23"/>
    </location>
</feature>
<evidence type="ECO:0000256" key="1">
    <source>
        <dbReference type="SAM" id="MobiDB-lite"/>
    </source>
</evidence>
<dbReference type="Gene3D" id="3.30.420.10">
    <property type="entry name" value="Ribonuclease H-like superfamily/Ribonuclease H"/>
    <property type="match status" value="1"/>
</dbReference>
<dbReference type="InterPro" id="IPR041605">
    <property type="entry name" value="Exo_C"/>
</dbReference>
<dbReference type="SMART" id="SM00474">
    <property type="entry name" value="35EXOc"/>
    <property type="match status" value="1"/>
</dbReference>
<dbReference type="InterPro" id="IPR002121">
    <property type="entry name" value="HRDC_dom"/>
</dbReference>
<dbReference type="GO" id="GO:0008408">
    <property type="term" value="F:3'-5' exonuclease activity"/>
    <property type="evidence" value="ECO:0007669"/>
    <property type="project" value="InterPro"/>
</dbReference>
<reference evidence="4" key="1">
    <citation type="submission" date="2015-12" db="EMBL/GenBank/DDBJ databases">
        <authorList>
            <person name="Nair G.R."/>
            <person name="Kaur G."/>
            <person name="Mayilraj S."/>
        </authorList>
    </citation>
    <scope>NUCLEOTIDE SEQUENCE [LARGE SCALE GENOMIC DNA]</scope>
    <source>
        <strain evidence="4">CD08_7</strain>
    </source>
</reference>
<dbReference type="STRING" id="317018.AVL63_05095"/>
<dbReference type="PANTHER" id="PTHR47649:SF1">
    <property type="entry name" value="RIBONUCLEASE D"/>
    <property type="match status" value="1"/>
</dbReference>
<dbReference type="InterPro" id="IPR036397">
    <property type="entry name" value="RNaseH_sf"/>
</dbReference>
<organism evidence="3 4">
    <name type="scientific">Nesterenkonia jeotgali</name>
    <dbReference type="NCBI Taxonomy" id="317018"/>
    <lineage>
        <taxon>Bacteria</taxon>
        <taxon>Bacillati</taxon>
        <taxon>Actinomycetota</taxon>
        <taxon>Actinomycetes</taxon>
        <taxon>Micrococcales</taxon>
        <taxon>Micrococcaceae</taxon>
        <taxon>Nesterenkonia</taxon>
    </lineage>
</organism>
<dbReference type="Pfam" id="PF18305">
    <property type="entry name" value="DNA_pol_A_exoN"/>
    <property type="match status" value="1"/>
</dbReference>
<dbReference type="GO" id="GO:0003676">
    <property type="term" value="F:nucleic acid binding"/>
    <property type="evidence" value="ECO:0007669"/>
    <property type="project" value="InterPro"/>
</dbReference>
<dbReference type="InterPro" id="IPR002562">
    <property type="entry name" value="3'-5'_exonuclease_dom"/>
</dbReference>
<dbReference type="PANTHER" id="PTHR47649">
    <property type="entry name" value="RIBONUCLEASE D"/>
    <property type="match status" value="1"/>
</dbReference>
<dbReference type="SUPFAM" id="SSF47819">
    <property type="entry name" value="HRDC-like"/>
    <property type="match status" value="1"/>
</dbReference>
<keyword evidence="4" id="KW-1185">Reference proteome</keyword>
<feature type="region of interest" description="Disordered" evidence="1">
    <location>
        <begin position="305"/>
        <end position="325"/>
    </location>
</feature>
<dbReference type="RefSeq" id="WP_058889132.1">
    <property type="nucleotide sequence ID" value="NZ_LQBM01000004.1"/>
</dbReference>
<dbReference type="InterPro" id="IPR051086">
    <property type="entry name" value="RNase_D-like"/>
</dbReference>
<gene>
    <name evidence="3" type="ORF">AVL63_05095</name>
</gene>
<dbReference type="Pfam" id="PF00570">
    <property type="entry name" value="HRDC"/>
    <property type="match status" value="1"/>
</dbReference>
<dbReference type="SMART" id="SM00341">
    <property type="entry name" value="HRDC"/>
    <property type="match status" value="1"/>
</dbReference>
<dbReference type="AlphaFoldDB" id="A0A0W8ID78"/>
<name>A0A0W8ID78_9MICC</name>
<evidence type="ECO:0000259" key="2">
    <source>
        <dbReference type="PROSITE" id="PS50967"/>
    </source>
</evidence>
<dbReference type="GO" id="GO:0006139">
    <property type="term" value="P:nucleobase-containing compound metabolic process"/>
    <property type="evidence" value="ECO:0007669"/>
    <property type="project" value="InterPro"/>
</dbReference>
<evidence type="ECO:0000313" key="3">
    <source>
        <dbReference type="EMBL" id="KUG57897.1"/>
    </source>
</evidence>
<dbReference type="InterPro" id="IPR010997">
    <property type="entry name" value="HRDC-like_sf"/>
</dbReference>
<dbReference type="Gene3D" id="1.10.150.80">
    <property type="entry name" value="HRDC domain"/>
    <property type="match status" value="2"/>
</dbReference>
<dbReference type="GO" id="GO:0000166">
    <property type="term" value="F:nucleotide binding"/>
    <property type="evidence" value="ECO:0007669"/>
    <property type="project" value="InterPro"/>
</dbReference>
<protein>
    <submittedName>
        <fullName evidence="3">Ribonuclease D</fullName>
    </submittedName>
</protein>
<dbReference type="PROSITE" id="PS50967">
    <property type="entry name" value="HRDC"/>
    <property type="match status" value="1"/>
</dbReference>
<dbReference type="EMBL" id="LQBM01000004">
    <property type="protein sequence ID" value="KUG57897.1"/>
    <property type="molecule type" value="Genomic_DNA"/>
</dbReference>
<evidence type="ECO:0000313" key="4">
    <source>
        <dbReference type="Proteomes" id="UP000054023"/>
    </source>
</evidence>
<dbReference type="InterPro" id="IPR012337">
    <property type="entry name" value="RNaseH-like_sf"/>
</dbReference>
<feature type="domain" description="HRDC" evidence="2">
    <location>
        <begin position="231"/>
        <end position="311"/>
    </location>
</feature>
<dbReference type="Proteomes" id="UP000054023">
    <property type="component" value="Unassembled WGS sequence"/>
</dbReference>
<proteinExistence type="predicted"/>
<dbReference type="Pfam" id="PF01612">
    <property type="entry name" value="DNA_pol_A_exo1"/>
    <property type="match status" value="1"/>
</dbReference>
<dbReference type="CDD" id="cd06142">
    <property type="entry name" value="RNaseD_exo"/>
    <property type="match status" value="1"/>
</dbReference>
<dbReference type="SUPFAM" id="SSF53098">
    <property type="entry name" value="Ribonuclease H-like"/>
    <property type="match status" value="1"/>
</dbReference>
<dbReference type="InterPro" id="IPR044876">
    <property type="entry name" value="HRDC_dom_sf"/>
</dbReference>
<sequence>MPETPMDSPEEGPPPLLTEPEDGVPFVIDTERGLQRCAEALAAGTGPVAVDAERASGFRYGQRAFLVQLKREGSGLWLIDPEPFTTLAPVQEALDGVEWILHAATQDLPCLAELGMHPHSLFDTELAARLGGLPRVSLGAVVESLLGVRLAKEHSAADWSRRPLPQDWLRYAALDVELLIPLRESLTQLLREQDKLSWAEQEFEHLRTHRPVTVPRSERWRRASGVNRLKSPRKLAVLRELWAARESMAETKDVSPGHILPDSALVAAADAVPRTVPQLLSIKGFYGRAAKREAPKWLRAIESGTKNNEVPEAKPRSAVPPPPRTWKDRNPLAFRRYRTARDWLTHRADELELMPETLLTPAVLKALCWSPPEVLDLESVSAALADLGARPWQIEKCAAIVTVALLDPEPLESF</sequence>